<dbReference type="EMBL" id="MU118053">
    <property type="protein sequence ID" value="KAF9646616.1"/>
    <property type="molecule type" value="Genomic_DNA"/>
</dbReference>
<accession>A0ACB6ZAF2</accession>
<sequence length="933" mass="105470">MSFFGIDNNDLENKKRRYLEGRLDDGSDIPVYTWGTERYDGLGDALQEGDDDLNDETFGGTDHIGKDFDFSQSAFFTDDPPVKPSVLEPRQNAFGRDPLLDPRSHLAARPSQTLLESRWDDRSVSSMLPRANGTGRSRTPGQHPQVQQVQQQLPPSSAKFSPFRATETPHYESPHISHALPQQQPQASFSSPQPCVARTLEEVEAEMRALTQRSRENVATPRPTAYQQQQPTQQHQLQQLQQLQQRNTPPPRMHPQSQSPRFHQQQQQVLLQQQQQLQQQLQQQQLQQLREHQQLQELQELQEYREQLQMEELERRLRAQQLYQAQQQQQARVALHQRQASAGPTLVEVQAAEQLLRRRQQQQSPASFINDQLEVPFQQTMQYLPQDIQIQQRLLAEAAQLELLQQLKGTPNQIDQENLRAEAMRKIMEAERMEDKRRRRQAKVAHMSRYNDLMTQSDKDFITRIQVSQLVTQDPYADDYYAQVFASNLRSRMGMNPNDEHVVKFGKSGGVGMGLTQKGSGRRANALQKMEAQVERIVQNARLREKEKASLNSLQGALGKTSGRSYKAAPRQLLQVDSASSVNSDHAAGSATNGDSAGADLAKNLNGAAADSNGVVKKDPLTYKESLRILEHLYELTMHIDSHRRTIPAETDIAMTIIWQNKDNELVEELWDGWKVMVTLETSKPHPFISLLVPPKGKKLLSRDAHILGQKRMLTMLTLLVACFSQLDVVADATIIYDTSDATDTFLATVMHTMMLVVAKITLTPISGLLELLIKHNDIMTICHTRPLVALLTIFLSRVEDLKQTSDPAEVPSPEELNKWQLVFNTLIHIIAQHLLLLFPSTRAAAIAGANFVPTPQHDIADQQVWQLLAAIALHASLEQQQHLVASLREKILDNVVSVNRGWTSNEEDAAIKLANVNIFLHALGLDSSQVVV</sequence>
<evidence type="ECO:0000313" key="1">
    <source>
        <dbReference type="EMBL" id="KAF9646616.1"/>
    </source>
</evidence>
<keyword evidence="2" id="KW-1185">Reference proteome</keyword>
<name>A0ACB6ZAF2_THEGA</name>
<protein>
    <submittedName>
        <fullName evidence="1">Uncharacterized protein</fullName>
    </submittedName>
</protein>
<reference evidence="1" key="1">
    <citation type="submission" date="2019-10" db="EMBL/GenBank/DDBJ databases">
        <authorList>
            <consortium name="DOE Joint Genome Institute"/>
            <person name="Kuo A."/>
            <person name="Miyauchi S."/>
            <person name="Kiss E."/>
            <person name="Drula E."/>
            <person name="Kohler A."/>
            <person name="Sanchez-Garcia M."/>
            <person name="Andreopoulos B."/>
            <person name="Barry K.W."/>
            <person name="Bonito G."/>
            <person name="Buee M."/>
            <person name="Carver A."/>
            <person name="Chen C."/>
            <person name="Cichocki N."/>
            <person name="Clum A."/>
            <person name="Culley D."/>
            <person name="Crous P.W."/>
            <person name="Fauchery L."/>
            <person name="Girlanda M."/>
            <person name="Hayes R."/>
            <person name="Keri Z."/>
            <person name="Labutti K."/>
            <person name="Lipzen A."/>
            <person name="Lombard V."/>
            <person name="Magnuson J."/>
            <person name="Maillard F."/>
            <person name="Morin E."/>
            <person name="Murat C."/>
            <person name="Nolan M."/>
            <person name="Ohm R."/>
            <person name="Pangilinan J."/>
            <person name="Pereira M."/>
            <person name="Perotto S."/>
            <person name="Peter M."/>
            <person name="Riley R."/>
            <person name="Sitrit Y."/>
            <person name="Stielow B."/>
            <person name="Szollosi G."/>
            <person name="Zifcakova L."/>
            <person name="Stursova M."/>
            <person name="Spatafora J.W."/>
            <person name="Tedersoo L."/>
            <person name="Vaario L.-M."/>
            <person name="Yamada A."/>
            <person name="Yan M."/>
            <person name="Wang P."/>
            <person name="Xu J."/>
            <person name="Bruns T."/>
            <person name="Baldrian P."/>
            <person name="Vilgalys R."/>
            <person name="Henrissat B."/>
            <person name="Grigoriev I.V."/>
            <person name="Hibbett D."/>
            <person name="Nagy L.G."/>
            <person name="Martin F.M."/>
        </authorList>
    </citation>
    <scope>NUCLEOTIDE SEQUENCE</scope>
    <source>
        <strain evidence="1">P2</strain>
    </source>
</reference>
<dbReference type="Proteomes" id="UP000886501">
    <property type="component" value="Unassembled WGS sequence"/>
</dbReference>
<reference evidence="1" key="2">
    <citation type="journal article" date="2020" name="Nat. Commun.">
        <title>Large-scale genome sequencing of mycorrhizal fungi provides insights into the early evolution of symbiotic traits.</title>
        <authorList>
            <person name="Miyauchi S."/>
            <person name="Kiss E."/>
            <person name="Kuo A."/>
            <person name="Drula E."/>
            <person name="Kohler A."/>
            <person name="Sanchez-Garcia M."/>
            <person name="Morin E."/>
            <person name="Andreopoulos B."/>
            <person name="Barry K.W."/>
            <person name="Bonito G."/>
            <person name="Buee M."/>
            <person name="Carver A."/>
            <person name="Chen C."/>
            <person name="Cichocki N."/>
            <person name="Clum A."/>
            <person name="Culley D."/>
            <person name="Crous P.W."/>
            <person name="Fauchery L."/>
            <person name="Girlanda M."/>
            <person name="Hayes R.D."/>
            <person name="Keri Z."/>
            <person name="LaButti K."/>
            <person name="Lipzen A."/>
            <person name="Lombard V."/>
            <person name="Magnuson J."/>
            <person name="Maillard F."/>
            <person name="Murat C."/>
            <person name="Nolan M."/>
            <person name="Ohm R.A."/>
            <person name="Pangilinan J."/>
            <person name="Pereira M.F."/>
            <person name="Perotto S."/>
            <person name="Peter M."/>
            <person name="Pfister S."/>
            <person name="Riley R."/>
            <person name="Sitrit Y."/>
            <person name="Stielow J.B."/>
            <person name="Szollosi G."/>
            <person name="Zifcakova L."/>
            <person name="Stursova M."/>
            <person name="Spatafora J.W."/>
            <person name="Tedersoo L."/>
            <person name="Vaario L.M."/>
            <person name="Yamada A."/>
            <person name="Yan M."/>
            <person name="Wang P."/>
            <person name="Xu J."/>
            <person name="Bruns T."/>
            <person name="Baldrian P."/>
            <person name="Vilgalys R."/>
            <person name="Dunand C."/>
            <person name="Henrissat B."/>
            <person name="Grigoriev I.V."/>
            <person name="Hibbett D."/>
            <person name="Nagy L.G."/>
            <person name="Martin F.M."/>
        </authorList>
    </citation>
    <scope>NUCLEOTIDE SEQUENCE</scope>
    <source>
        <strain evidence="1">P2</strain>
    </source>
</reference>
<organism evidence="1 2">
    <name type="scientific">Thelephora ganbajun</name>
    <name type="common">Ganba fungus</name>
    <dbReference type="NCBI Taxonomy" id="370292"/>
    <lineage>
        <taxon>Eukaryota</taxon>
        <taxon>Fungi</taxon>
        <taxon>Dikarya</taxon>
        <taxon>Basidiomycota</taxon>
        <taxon>Agaricomycotina</taxon>
        <taxon>Agaricomycetes</taxon>
        <taxon>Thelephorales</taxon>
        <taxon>Thelephoraceae</taxon>
        <taxon>Thelephora</taxon>
    </lineage>
</organism>
<comment type="caution">
    <text evidence="1">The sequence shown here is derived from an EMBL/GenBank/DDBJ whole genome shotgun (WGS) entry which is preliminary data.</text>
</comment>
<gene>
    <name evidence="1" type="ORF">BDM02DRAFT_3171368</name>
</gene>
<evidence type="ECO:0000313" key="2">
    <source>
        <dbReference type="Proteomes" id="UP000886501"/>
    </source>
</evidence>
<proteinExistence type="predicted"/>